<dbReference type="Proteomes" id="UP000054248">
    <property type="component" value="Unassembled WGS sequence"/>
</dbReference>
<name>A0A0C3PRM2_9AGAM</name>
<keyword evidence="2" id="KW-1185">Reference proteome</keyword>
<sequence>MDAPSAAPSIILPHLENLTLFNIPQQAISSILRSIHTPRFSTFVIAPDLTHRDPDTPFLDLNPDLEHLVPALQYAIAEGKIVELTILSDGVTIVVKRYTNDTCFMIRTGINGLPHLQSHLGWLQSNMGLKAECASGIREGTVSFGWGTRLERSIHFQTLEWIPNIIELKVAAHGGTSELIQYLTERFRRPFNGPR</sequence>
<reference evidence="1 2" key="1">
    <citation type="submission" date="2014-04" db="EMBL/GenBank/DDBJ databases">
        <authorList>
            <consortium name="DOE Joint Genome Institute"/>
            <person name="Kuo A."/>
            <person name="Girlanda M."/>
            <person name="Perotto S."/>
            <person name="Kohler A."/>
            <person name="Nagy L.G."/>
            <person name="Floudas D."/>
            <person name="Copeland A."/>
            <person name="Barry K.W."/>
            <person name="Cichocki N."/>
            <person name="Veneault-Fourrey C."/>
            <person name="LaButti K."/>
            <person name="Lindquist E.A."/>
            <person name="Lipzen A."/>
            <person name="Lundell T."/>
            <person name="Morin E."/>
            <person name="Murat C."/>
            <person name="Sun H."/>
            <person name="Tunlid A."/>
            <person name="Henrissat B."/>
            <person name="Grigoriev I.V."/>
            <person name="Hibbett D.S."/>
            <person name="Martin F."/>
            <person name="Nordberg H.P."/>
            <person name="Cantor M.N."/>
            <person name="Hua S.X."/>
        </authorList>
    </citation>
    <scope>NUCLEOTIDE SEQUENCE [LARGE SCALE GENOMIC DNA]</scope>
    <source>
        <strain evidence="1 2">MUT 4182</strain>
    </source>
</reference>
<accession>A0A0C3PRM2</accession>
<dbReference type="EMBL" id="KN823403">
    <property type="protein sequence ID" value="KIO17290.1"/>
    <property type="molecule type" value="Genomic_DNA"/>
</dbReference>
<dbReference type="OrthoDB" id="3266451at2759"/>
<gene>
    <name evidence="1" type="ORF">M407DRAFT_33054</name>
</gene>
<evidence type="ECO:0000313" key="2">
    <source>
        <dbReference type="Proteomes" id="UP000054248"/>
    </source>
</evidence>
<dbReference type="AlphaFoldDB" id="A0A0C3PRM2"/>
<organism evidence="1 2">
    <name type="scientific">Tulasnella calospora MUT 4182</name>
    <dbReference type="NCBI Taxonomy" id="1051891"/>
    <lineage>
        <taxon>Eukaryota</taxon>
        <taxon>Fungi</taxon>
        <taxon>Dikarya</taxon>
        <taxon>Basidiomycota</taxon>
        <taxon>Agaricomycotina</taxon>
        <taxon>Agaricomycetes</taxon>
        <taxon>Cantharellales</taxon>
        <taxon>Tulasnellaceae</taxon>
        <taxon>Tulasnella</taxon>
    </lineage>
</organism>
<dbReference type="HOGENOM" id="CLU_1397263_0_0_1"/>
<reference evidence="2" key="2">
    <citation type="submission" date="2015-01" db="EMBL/GenBank/DDBJ databases">
        <title>Evolutionary Origins and Diversification of the Mycorrhizal Mutualists.</title>
        <authorList>
            <consortium name="DOE Joint Genome Institute"/>
            <consortium name="Mycorrhizal Genomics Consortium"/>
            <person name="Kohler A."/>
            <person name="Kuo A."/>
            <person name="Nagy L.G."/>
            <person name="Floudas D."/>
            <person name="Copeland A."/>
            <person name="Barry K.W."/>
            <person name="Cichocki N."/>
            <person name="Veneault-Fourrey C."/>
            <person name="LaButti K."/>
            <person name="Lindquist E.A."/>
            <person name="Lipzen A."/>
            <person name="Lundell T."/>
            <person name="Morin E."/>
            <person name="Murat C."/>
            <person name="Riley R."/>
            <person name="Ohm R."/>
            <person name="Sun H."/>
            <person name="Tunlid A."/>
            <person name="Henrissat B."/>
            <person name="Grigoriev I.V."/>
            <person name="Hibbett D.S."/>
            <person name="Martin F."/>
        </authorList>
    </citation>
    <scope>NUCLEOTIDE SEQUENCE [LARGE SCALE GENOMIC DNA]</scope>
    <source>
        <strain evidence="2">MUT 4182</strain>
    </source>
</reference>
<protein>
    <submittedName>
        <fullName evidence="1">Uncharacterized protein</fullName>
    </submittedName>
</protein>
<proteinExistence type="predicted"/>
<evidence type="ECO:0000313" key="1">
    <source>
        <dbReference type="EMBL" id="KIO17290.1"/>
    </source>
</evidence>